<comment type="catalytic activity">
    <reaction evidence="6">
        <text>L-histidine(out) + L-arginine(in) = L-histidine(in) + L-arginine(out)</text>
        <dbReference type="Rhea" id="RHEA:71063"/>
        <dbReference type="ChEBI" id="CHEBI:32682"/>
        <dbReference type="ChEBI" id="CHEBI:57595"/>
    </reaction>
</comment>
<dbReference type="PANTHER" id="PTHR16201">
    <property type="entry name" value="SEVEN TRANSMEMBRANE PROTEIN 1-RELATED"/>
    <property type="match status" value="1"/>
</dbReference>
<evidence type="ECO:0000256" key="6">
    <source>
        <dbReference type="ARBA" id="ARBA00050768"/>
    </source>
</evidence>
<evidence type="ECO:0000313" key="9">
    <source>
        <dbReference type="Proteomes" id="UP000613401"/>
    </source>
</evidence>
<keyword evidence="3 7" id="KW-1133">Transmembrane helix</keyword>
<dbReference type="FunFam" id="1.20.1280.290:FF:000009">
    <property type="entry name" value="PQ loop repeat family protein"/>
    <property type="match status" value="1"/>
</dbReference>
<dbReference type="PANTHER" id="PTHR16201:SF44">
    <property type="entry name" value="SEVEN TRANSMEMBRANE PROTEIN 1"/>
    <property type="match status" value="1"/>
</dbReference>
<dbReference type="Pfam" id="PF04193">
    <property type="entry name" value="PQ-loop"/>
    <property type="match status" value="2"/>
</dbReference>
<feature type="transmembrane region" description="Helical" evidence="7">
    <location>
        <begin position="289"/>
        <end position="310"/>
    </location>
</feature>
<feature type="transmembrane region" description="Helical" evidence="7">
    <location>
        <begin position="218"/>
        <end position="237"/>
    </location>
</feature>
<keyword evidence="9" id="KW-1185">Reference proteome</keyword>
<accession>A0A8H4FLX1</accession>
<dbReference type="InterPro" id="IPR006603">
    <property type="entry name" value="PQ-loop_rpt"/>
</dbReference>
<comment type="caution">
    <text evidence="8">The sequence shown here is derived from an EMBL/GenBank/DDBJ whole genome shotgun (WGS) entry which is preliminary data.</text>
</comment>
<keyword evidence="2 7" id="KW-0812">Transmembrane</keyword>
<dbReference type="RefSeq" id="XP_045264903.1">
    <property type="nucleotide sequence ID" value="XM_045405139.1"/>
</dbReference>
<dbReference type="GeneID" id="69012260"/>
<dbReference type="InterPro" id="IPR051415">
    <property type="entry name" value="LAAT-1"/>
</dbReference>
<feature type="transmembrane region" description="Helical" evidence="7">
    <location>
        <begin position="20"/>
        <end position="39"/>
    </location>
</feature>
<feature type="transmembrane region" description="Helical" evidence="7">
    <location>
        <begin position="257"/>
        <end position="277"/>
    </location>
</feature>
<dbReference type="Gene3D" id="1.20.1280.290">
    <property type="match status" value="2"/>
</dbReference>
<feature type="transmembrane region" description="Helical" evidence="7">
    <location>
        <begin position="174"/>
        <end position="198"/>
    </location>
</feature>
<gene>
    <name evidence="8" type="ORF">GCG54_00005108</name>
</gene>
<evidence type="ECO:0000256" key="4">
    <source>
        <dbReference type="ARBA" id="ARBA00023136"/>
    </source>
</evidence>
<reference evidence="8" key="1">
    <citation type="journal article" date="2020" name="Phytopathology">
        <title>Genome sequence and comparative analysis of Colletotrichum gloeosporioides isolated from Liriodendron leaves.</title>
        <authorList>
            <person name="Fu F.F."/>
            <person name="Hao Z."/>
            <person name="Wang P."/>
            <person name="Lu Y."/>
            <person name="Xue L.J."/>
            <person name="Wei G."/>
            <person name="Tian Y."/>
            <person name="Baishi H."/>
            <person name="Xu H."/>
            <person name="Shi J."/>
            <person name="Cheng T."/>
            <person name="Wang G."/>
            <person name="Yi Y."/>
            <person name="Chen J."/>
        </authorList>
    </citation>
    <scope>NUCLEOTIDE SEQUENCE</scope>
    <source>
        <strain evidence="8">Lc1</strain>
    </source>
</reference>
<dbReference type="AlphaFoldDB" id="A0A8H4FLX1"/>
<feature type="transmembrane region" description="Helical" evidence="7">
    <location>
        <begin position="60"/>
        <end position="84"/>
    </location>
</feature>
<organism evidence="8 9">
    <name type="scientific">Colletotrichum gloeosporioides</name>
    <name type="common">Anthracnose fungus</name>
    <name type="synonym">Glomerella cingulata</name>
    <dbReference type="NCBI Taxonomy" id="474922"/>
    <lineage>
        <taxon>Eukaryota</taxon>
        <taxon>Fungi</taxon>
        <taxon>Dikarya</taxon>
        <taxon>Ascomycota</taxon>
        <taxon>Pezizomycotina</taxon>
        <taxon>Sordariomycetes</taxon>
        <taxon>Hypocreomycetidae</taxon>
        <taxon>Glomerellales</taxon>
        <taxon>Glomerellaceae</taxon>
        <taxon>Colletotrichum</taxon>
        <taxon>Colletotrichum gloeosporioides species complex</taxon>
    </lineage>
</organism>
<proteinExistence type="inferred from homology"/>
<keyword evidence="4 7" id="KW-0472">Membrane</keyword>
<dbReference type="Proteomes" id="UP000613401">
    <property type="component" value="Unassembled WGS sequence"/>
</dbReference>
<dbReference type="SMART" id="SM00679">
    <property type="entry name" value="CTNS"/>
    <property type="match status" value="2"/>
</dbReference>
<name>A0A8H4FLX1_COLGL</name>
<dbReference type="EMBL" id="WVTB01000040">
    <property type="protein sequence ID" value="KAF3805744.1"/>
    <property type="molecule type" value="Genomic_DNA"/>
</dbReference>
<evidence type="ECO:0000256" key="3">
    <source>
        <dbReference type="ARBA" id="ARBA00022989"/>
    </source>
</evidence>
<evidence type="ECO:0000256" key="1">
    <source>
        <dbReference type="ARBA" id="ARBA00004141"/>
    </source>
</evidence>
<comment type="subcellular location">
    <subcellularLocation>
        <location evidence="1">Membrane</location>
        <topology evidence="1">Multi-pass membrane protein</topology>
    </subcellularLocation>
</comment>
<evidence type="ECO:0000256" key="2">
    <source>
        <dbReference type="ARBA" id="ARBA00022692"/>
    </source>
</evidence>
<evidence type="ECO:0000256" key="5">
    <source>
        <dbReference type="ARBA" id="ARBA00038039"/>
    </source>
</evidence>
<evidence type="ECO:0000256" key="7">
    <source>
        <dbReference type="SAM" id="Phobius"/>
    </source>
</evidence>
<sequence>MDSSAPFWGLSPGQITGKDASEILGSISMAAFLCLLTISDQRAELLQFPQLITNYQRQSADSLSMAFLFVWLLGDVSNLLGGIVNHIAPASLAVSAYLCVSDSTLICQCLYYNHLSRKRIQETATMSQERQPLISTDIEDTGDVAPHHASASGIEAFPSSHDGGRDVNASIFHWRYSVVCIVLVQLAGVAGWALLYKAGILTNSLYAFTAKADDSKSAVEVFGSVLGYFGALCYLCARVPQIVKNYRGRSCAGLAPLFLFLSILGNLMYGLSVIAYNQEREYLLTSLPWLFGSLGTILEDCVILLQVWMYR</sequence>
<dbReference type="GO" id="GO:0034486">
    <property type="term" value="P:vacuolar transmembrane transport"/>
    <property type="evidence" value="ECO:0007669"/>
    <property type="project" value="UniProtKB-ARBA"/>
</dbReference>
<comment type="similarity">
    <text evidence="5">Belongs to the laat-1 family.</text>
</comment>
<evidence type="ECO:0000313" key="8">
    <source>
        <dbReference type="EMBL" id="KAF3805744.1"/>
    </source>
</evidence>
<reference evidence="8" key="2">
    <citation type="submission" date="2020-03" db="EMBL/GenBank/DDBJ databases">
        <authorList>
            <person name="Fu F.-F."/>
            <person name="Chen J."/>
        </authorList>
    </citation>
    <scope>NUCLEOTIDE SEQUENCE</scope>
    <source>
        <strain evidence="8">Lc1</strain>
    </source>
</reference>
<feature type="transmembrane region" description="Helical" evidence="7">
    <location>
        <begin position="90"/>
        <end position="112"/>
    </location>
</feature>
<protein>
    <submittedName>
        <fullName evidence="8">Putative vacuolar amino acid transporter YPQ1</fullName>
    </submittedName>
</protein>
<dbReference type="GO" id="GO:0098852">
    <property type="term" value="C:lytic vacuole membrane"/>
    <property type="evidence" value="ECO:0007669"/>
    <property type="project" value="UniProtKB-ARBA"/>
</dbReference>
<dbReference type="GO" id="GO:0015174">
    <property type="term" value="F:basic amino acid transmembrane transporter activity"/>
    <property type="evidence" value="ECO:0007669"/>
    <property type="project" value="UniProtKB-ARBA"/>
</dbReference>